<reference evidence="2 3" key="1">
    <citation type="journal article" date="2020" name="Nature">
        <title>Six reference-quality genomes reveal evolution of bat adaptations.</title>
        <authorList>
            <person name="Jebb D."/>
            <person name="Huang Z."/>
            <person name="Pippel M."/>
            <person name="Hughes G.M."/>
            <person name="Lavrichenko K."/>
            <person name="Devanna P."/>
            <person name="Winkler S."/>
            <person name="Jermiin L.S."/>
            <person name="Skirmuntt E.C."/>
            <person name="Katzourakis A."/>
            <person name="Burkitt-Gray L."/>
            <person name="Ray D.A."/>
            <person name="Sullivan K.A.M."/>
            <person name="Roscito J.G."/>
            <person name="Kirilenko B.M."/>
            <person name="Davalos L.M."/>
            <person name="Corthals A.P."/>
            <person name="Power M.L."/>
            <person name="Jones G."/>
            <person name="Ransome R.D."/>
            <person name="Dechmann D.K.N."/>
            <person name="Locatelli A.G."/>
            <person name="Puechmaille S.J."/>
            <person name="Fedrigo O."/>
            <person name="Jarvis E.D."/>
            <person name="Hiller M."/>
            <person name="Vernes S.C."/>
            <person name="Myers E.W."/>
            <person name="Teeling E.C."/>
        </authorList>
    </citation>
    <scope>NUCLEOTIDE SEQUENCE [LARGE SCALE GENOMIC DNA]</scope>
    <source>
        <strain evidence="2">Bat1K_MPI-CBG_1</strain>
    </source>
</reference>
<evidence type="ECO:0000313" key="3">
    <source>
        <dbReference type="Proteomes" id="UP000664940"/>
    </source>
</evidence>
<dbReference type="EMBL" id="JABVXQ010000002">
    <property type="protein sequence ID" value="KAF6125108.1"/>
    <property type="molecule type" value="Genomic_DNA"/>
</dbReference>
<dbReference type="Proteomes" id="UP000664940">
    <property type="component" value="Unassembled WGS sequence"/>
</dbReference>
<name>A0A834B877_9CHIR</name>
<gene>
    <name evidence="2" type="ORF">HJG60_009656</name>
</gene>
<feature type="region of interest" description="Disordered" evidence="1">
    <location>
        <begin position="65"/>
        <end position="124"/>
    </location>
</feature>
<sequence>MQIDANDMQMDHSKPGFANVLCQAASYEVHPRAGLCQKLTSGAQRPWGECLTAPPPSRRLFKTQRTAAPALPTPTWGSEILRKGGSFSPSRPQAPEGRGSPSFTTAPPDLAHSLAPSRHRGAAG</sequence>
<organism evidence="2 3">
    <name type="scientific">Phyllostomus discolor</name>
    <name type="common">pale spear-nosed bat</name>
    <dbReference type="NCBI Taxonomy" id="89673"/>
    <lineage>
        <taxon>Eukaryota</taxon>
        <taxon>Metazoa</taxon>
        <taxon>Chordata</taxon>
        <taxon>Craniata</taxon>
        <taxon>Vertebrata</taxon>
        <taxon>Euteleostomi</taxon>
        <taxon>Mammalia</taxon>
        <taxon>Eutheria</taxon>
        <taxon>Laurasiatheria</taxon>
        <taxon>Chiroptera</taxon>
        <taxon>Yangochiroptera</taxon>
        <taxon>Phyllostomidae</taxon>
        <taxon>Phyllostominae</taxon>
        <taxon>Phyllostomus</taxon>
    </lineage>
</organism>
<evidence type="ECO:0000313" key="2">
    <source>
        <dbReference type="EMBL" id="KAF6125108.1"/>
    </source>
</evidence>
<dbReference type="AlphaFoldDB" id="A0A834B877"/>
<comment type="caution">
    <text evidence="2">The sequence shown here is derived from an EMBL/GenBank/DDBJ whole genome shotgun (WGS) entry which is preliminary data.</text>
</comment>
<accession>A0A834B877</accession>
<proteinExistence type="predicted"/>
<protein>
    <submittedName>
        <fullName evidence="2">Uncharacterized protein</fullName>
    </submittedName>
</protein>
<evidence type="ECO:0000256" key="1">
    <source>
        <dbReference type="SAM" id="MobiDB-lite"/>
    </source>
</evidence>